<evidence type="ECO:0000256" key="7">
    <source>
        <dbReference type="ARBA" id="ARBA00022723"/>
    </source>
</evidence>
<name>T2J076_CROWT</name>
<dbReference type="PANTHER" id="PTHR10890">
    <property type="entry name" value="CYSTEINYL-TRNA SYNTHETASE"/>
    <property type="match status" value="1"/>
</dbReference>
<dbReference type="PRINTS" id="PR00983">
    <property type="entry name" value="TRNASYNTHCYS"/>
</dbReference>
<feature type="binding site" evidence="14">
    <location>
        <position position="221"/>
    </location>
    <ligand>
        <name>ATP</name>
        <dbReference type="ChEBI" id="CHEBI:30616"/>
    </ligand>
</feature>
<reference evidence="16 17" key="2">
    <citation type="submission" date="2013-09" db="EMBL/GenBank/DDBJ databases">
        <title>Whole genome comparison of six Crocosphaera watsonii strains with differing phenotypes.</title>
        <authorList>
            <person name="Bench S.R."/>
            <person name="Heller P."/>
            <person name="Frank I."/>
            <person name="Arciniega M."/>
            <person name="Shilova I.N."/>
            <person name="Zehr J.P."/>
        </authorList>
    </citation>
    <scope>NUCLEOTIDE SEQUENCE [LARGE SCALE GENOMIC DNA]</scope>
    <source>
        <strain evidence="16 17">WH 0005</strain>
    </source>
</reference>
<dbReference type="InterPro" id="IPR015803">
    <property type="entry name" value="Cys-tRNA-ligase"/>
</dbReference>
<feature type="domain" description="Cysteinyl-tRNA synthetase class Ia DALR" evidence="15">
    <location>
        <begin position="301"/>
        <end position="368"/>
    </location>
</feature>
<keyword evidence="11 14" id="KW-0648">Protein biosynthesis</keyword>
<protein>
    <recommendedName>
        <fullName evidence="14">Cysteine--tRNA ligase</fullName>
        <ecNumber evidence="14">6.1.1.16</ecNumber>
    </recommendedName>
    <alternativeName>
        <fullName evidence="14">Cysteinyl-tRNA synthetase</fullName>
        <shortName evidence="14">CysRS</shortName>
    </alternativeName>
</protein>
<reference evidence="16 17" key="1">
    <citation type="submission" date="2013-01" db="EMBL/GenBank/DDBJ databases">
        <authorList>
            <person name="Bench S."/>
        </authorList>
    </citation>
    <scope>NUCLEOTIDE SEQUENCE [LARGE SCALE GENOMIC DNA]</scope>
    <source>
        <strain evidence="16 17">WH 0005</strain>
    </source>
</reference>
<keyword evidence="10 14" id="KW-0067">ATP-binding</keyword>
<comment type="caution">
    <text evidence="16">The sequence shown here is derived from an EMBL/GenBank/DDBJ whole genome shotgun (WGS) entry which is preliminary data.</text>
</comment>
<dbReference type="EC" id="6.1.1.16" evidence="14"/>
<evidence type="ECO:0000256" key="13">
    <source>
        <dbReference type="ARBA" id="ARBA00047398"/>
    </source>
</evidence>
<keyword evidence="9" id="KW-0862">Zinc</keyword>
<evidence type="ECO:0000256" key="10">
    <source>
        <dbReference type="ARBA" id="ARBA00022840"/>
    </source>
</evidence>
<dbReference type="AlphaFoldDB" id="T2J076"/>
<evidence type="ECO:0000256" key="12">
    <source>
        <dbReference type="ARBA" id="ARBA00023146"/>
    </source>
</evidence>
<dbReference type="InterPro" id="IPR009080">
    <property type="entry name" value="tRNAsynth_Ia_anticodon-bd"/>
</dbReference>
<dbReference type="GO" id="GO:0005829">
    <property type="term" value="C:cytosol"/>
    <property type="evidence" value="ECO:0007669"/>
    <property type="project" value="TreeGrafter"/>
</dbReference>
<comment type="similarity">
    <text evidence="3 14">Belongs to the class-I aminoacyl-tRNA synthetase family.</text>
</comment>
<dbReference type="InterPro" id="IPR024909">
    <property type="entry name" value="Cys-tRNA/MSH_ligase"/>
</dbReference>
<dbReference type="EMBL" id="CAQL01001207">
    <property type="protein sequence ID" value="CCQ59281.1"/>
    <property type="molecule type" value="Genomic_DNA"/>
</dbReference>
<dbReference type="InterPro" id="IPR032678">
    <property type="entry name" value="tRNA-synt_1_cat_dom"/>
</dbReference>
<evidence type="ECO:0000256" key="14">
    <source>
        <dbReference type="HAMAP-Rule" id="MF_00041"/>
    </source>
</evidence>
<dbReference type="Gene3D" id="3.40.50.620">
    <property type="entry name" value="HUPs"/>
    <property type="match status" value="1"/>
</dbReference>
<comment type="catalytic activity">
    <reaction evidence="13 14">
        <text>tRNA(Cys) + L-cysteine + ATP = L-cysteinyl-tRNA(Cys) + AMP + diphosphate</text>
        <dbReference type="Rhea" id="RHEA:17773"/>
        <dbReference type="Rhea" id="RHEA-COMP:9661"/>
        <dbReference type="Rhea" id="RHEA-COMP:9679"/>
        <dbReference type="ChEBI" id="CHEBI:30616"/>
        <dbReference type="ChEBI" id="CHEBI:33019"/>
        <dbReference type="ChEBI" id="CHEBI:35235"/>
        <dbReference type="ChEBI" id="CHEBI:78442"/>
        <dbReference type="ChEBI" id="CHEBI:78517"/>
        <dbReference type="ChEBI" id="CHEBI:456215"/>
        <dbReference type="EC" id="6.1.1.16"/>
    </reaction>
</comment>
<evidence type="ECO:0000256" key="1">
    <source>
        <dbReference type="ARBA" id="ARBA00001947"/>
    </source>
</evidence>
<gene>
    <name evidence="14" type="primary">cysS</name>
    <name evidence="16" type="ORF">CWATWH0005_4592</name>
</gene>
<accession>T2J076</accession>
<sequence length="428" mass="48170">MKWRGYEVTYVQNFTDIDDKILRRAQEQGVSMADISERFLEAYFEDIRPLNVMDADEYPRVTDNISGIQQLIEVLLEKNYAYAADGDVYFHVEAFEQYGKLSGRSQSMMQAGASGRVAVSDPTNSHKKHPSDFALWKSAKPEEPAWDSPWGEGRPGWHIECSAMVRGLLGETIDIHGGGGDLVFPHHENEIAQSEAANGKPLAKYWVHNGMVTVNGEKMSKSLGNFTTIRELLNRPLEPMVIRLFVLQAHYRKPLDFTEEAISSATNGWQTLQQGLLFGEKYGNRLGWEKNQELDSAVIEQFKATVDDDFNSPGGLAVLFELAKNLRREGNLLTHEGKITTDGEDLQRQWQTLVHLAGILGLEAKSEVGSEDTNNFDQAEITKLIQQRNAARKVKDYAESDRIREQLQEMGITLIDQPNGETSIVYSS</sequence>
<dbReference type="Proteomes" id="UP000017981">
    <property type="component" value="Unassembled WGS sequence"/>
</dbReference>
<dbReference type="CDD" id="cd00672">
    <property type="entry name" value="CysRS_core"/>
    <property type="match status" value="1"/>
</dbReference>
<dbReference type="Pfam" id="PF23493">
    <property type="entry name" value="CysS_C"/>
    <property type="match status" value="1"/>
</dbReference>
<dbReference type="SUPFAM" id="SSF47323">
    <property type="entry name" value="Anticodon-binding domain of a subclass of class I aminoacyl-tRNA synthetases"/>
    <property type="match status" value="1"/>
</dbReference>
<dbReference type="GO" id="GO:0005524">
    <property type="term" value="F:ATP binding"/>
    <property type="evidence" value="ECO:0007669"/>
    <property type="project" value="UniProtKB-UniRule"/>
</dbReference>
<evidence type="ECO:0000256" key="2">
    <source>
        <dbReference type="ARBA" id="ARBA00004496"/>
    </source>
</evidence>
<dbReference type="SUPFAM" id="SSF52374">
    <property type="entry name" value="Nucleotidylyl transferase"/>
    <property type="match status" value="1"/>
</dbReference>
<dbReference type="FunFam" id="3.40.50.620:FF:000451">
    <property type="entry name" value="Cysteine-tRNA ligase-like protein"/>
    <property type="match status" value="1"/>
</dbReference>
<dbReference type="Pfam" id="PF01406">
    <property type="entry name" value="tRNA-synt_1e"/>
    <property type="match status" value="1"/>
</dbReference>
<keyword evidence="12 14" id="KW-0030">Aminoacyl-tRNA synthetase</keyword>
<feature type="short sequence motif" description="'KMSKS' region" evidence="14">
    <location>
        <begin position="218"/>
        <end position="222"/>
    </location>
</feature>
<evidence type="ECO:0000256" key="8">
    <source>
        <dbReference type="ARBA" id="ARBA00022741"/>
    </source>
</evidence>
<dbReference type="GO" id="GO:0004817">
    <property type="term" value="F:cysteine-tRNA ligase activity"/>
    <property type="evidence" value="ECO:0007669"/>
    <property type="project" value="UniProtKB-UniRule"/>
</dbReference>
<dbReference type="SMART" id="SM00840">
    <property type="entry name" value="DALR_2"/>
    <property type="match status" value="1"/>
</dbReference>
<evidence type="ECO:0000313" key="17">
    <source>
        <dbReference type="Proteomes" id="UP000017981"/>
    </source>
</evidence>
<organism evidence="16 17">
    <name type="scientific">Crocosphaera watsonii WH 0005</name>
    <dbReference type="NCBI Taxonomy" id="423472"/>
    <lineage>
        <taxon>Bacteria</taxon>
        <taxon>Bacillati</taxon>
        <taxon>Cyanobacteriota</taxon>
        <taxon>Cyanophyceae</taxon>
        <taxon>Oscillatoriophycideae</taxon>
        <taxon>Chroococcales</taxon>
        <taxon>Aphanothecaceae</taxon>
        <taxon>Crocosphaera</taxon>
    </lineage>
</organism>
<evidence type="ECO:0000313" key="16">
    <source>
        <dbReference type="EMBL" id="CCQ59281.1"/>
    </source>
</evidence>
<dbReference type="InterPro" id="IPR014729">
    <property type="entry name" value="Rossmann-like_a/b/a_fold"/>
</dbReference>
<keyword evidence="8 14" id="KW-0547">Nucleotide-binding</keyword>
<keyword evidence="7" id="KW-0479">Metal-binding</keyword>
<dbReference type="InterPro" id="IPR056411">
    <property type="entry name" value="CysS_C"/>
</dbReference>
<dbReference type="GO" id="GO:0046872">
    <property type="term" value="F:metal ion binding"/>
    <property type="evidence" value="ECO:0007669"/>
    <property type="project" value="UniProtKB-KW"/>
</dbReference>
<dbReference type="NCBIfam" id="TIGR00435">
    <property type="entry name" value="cysS"/>
    <property type="match status" value="1"/>
</dbReference>
<comment type="caution">
    <text evidence="14">Lacks conserved residue(s) required for the propagation of feature annotation.</text>
</comment>
<dbReference type="InterPro" id="IPR015273">
    <property type="entry name" value="Cys-tRNA-synt_Ia_DALR"/>
</dbReference>
<dbReference type="Pfam" id="PF09190">
    <property type="entry name" value="DALR_2"/>
    <property type="match status" value="1"/>
</dbReference>
<dbReference type="PANTHER" id="PTHR10890:SF3">
    <property type="entry name" value="CYSTEINE--TRNA LIGASE, CYTOPLASMIC"/>
    <property type="match status" value="1"/>
</dbReference>
<evidence type="ECO:0000256" key="9">
    <source>
        <dbReference type="ARBA" id="ARBA00022833"/>
    </source>
</evidence>
<evidence type="ECO:0000259" key="15">
    <source>
        <dbReference type="SMART" id="SM00840"/>
    </source>
</evidence>
<keyword evidence="5 14" id="KW-0963">Cytoplasm</keyword>
<evidence type="ECO:0000256" key="11">
    <source>
        <dbReference type="ARBA" id="ARBA00022917"/>
    </source>
</evidence>
<evidence type="ECO:0000256" key="3">
    <source>
        <dbReference type="ARBA" id="ARBA00005594"/>
    </source>
</evidence>
<dbReference type="Gene3D" id="1.20.120.1910">
    <property type="entry name" value="Cysteine-tRNA ligase, C-terminal anti-codon recognition domain"/>
    <property type="match status" value="1"/>
</dbReference>
<dbReference type="GO" id="GO:0006423">
    <property type="term" value="P:cysteinyl-tRNA aminoacylation"/>
    <property type="evidence" value="ECO:0007669"/>
    <property type="project" value="UniProtKB-UniRule"/>
</dbReference>
<dbReference type="HAMAP" id="MF_00041">
    <property type="entry name" value="Cys_tRNA_synth"/>
    <property type="match status" value="1"/>
</dbReference>
<comment type="subcellular location">
    <subcellularLocation>
        <location evidence="2 14">Cytoplasm</location>
    </subcellularLocation>
</comment>
<evidence type="ECO:0000256" key="6">
    <source>
        <dbReference type="ARBA" id="ARBA00022598"/>
    </source>
</evidence>
<evidence type="ECO:0000256" key="4">
    <source>
        <dbReference type="ARBA" id="ARBA00011245"/>
    </source>
</evidence>
<comment type="cofactor">
    <cofactor evidence="1">
        <name>Zn(2+)</name>
        <dbReference type="ChEBI" id="CHEBI:29105"/>
    </cofactor>
</comment>
<proteinExistence type="inferred from homology"/>
<evidence type="ECO:0000256" key="5">
    <source>
        <dbReference type="ARBA" id="ARBA00022490"/>
    </source>
</evidence>
<comment type="subunit">
    <text evidence="4 14">Monomer.</text>
</comment>
<keyword evidence="6 14" id="KW-0436">Ligase</keyword>